<name>A0A2P9AW11_9HYPH</name>
<sequence length="120" mass="13457">MNHEPVQLAQAIDRPVLEERFGTVYPDGRGMPPLPLAGLANLSTRSVCRTRKCAPAVRRSPYLQYLCGEEFFRHEPPPRKLMTLLGRTIRDASRQIVGRRAASILFQMAALPSIDSLEGR</sequence>
<organism evidence="1 2">
    <name type="scientific">Mesorhizobium delmotii</name>
    <dbReference type="NCBI Taxonomy" id="1631247"/>
    <lineage>
        <taxon>Bacteria</taxon>
        <taxon>Pseudomonadati</taxon>
        <taxon>Pseudomonadota</taxon>
        <taxon>Alphaproteobacteria</taxon>
        <taxon>Hyphomicrobiales</taxon>
        <taxon>Phyllobacteriaceae</taxon>
        <taxon>Mesorhizobium</taxon>
    </lineage>
</organism>
<dbReference type="EMBL" id="FUIG01000088">
    <property type="protein sequence ID" value="SJM35370.1"/>
    <property type="molecule type" value="Genomic_DNA"/>
</dbReference>
<accession>A0A2P9AW11</accession>
<dbReference type="Proteomes" id="UP000245698">
    <property type="component" value="Unassembled WGS sequence"/>
</dbReference>
<keyword evidence="2" id="KW-1185">Reference proteome</keyword>
<dbReference type="AlphaFoldDB" id="A0A2P9AW11"/>
<reference evidence="2" key="1">
    <citation type="submission" date="2016-12" db="EMBL/GenBank/DDBJ databases">
        <authorList>
            <person name="Brunel B."/>
        </authorList>
    </citation>
    <scope>NUCLEOTIDE SEQUENCE [LARGE SCALE GENOMIC DNA]</scope>
</reference>
<protein>
    <submittedName>
        <fullName evidence="1">Uncharacterized protein</fullName>
    </submittedName>
</protein>
<evidence type="ECO:0000313" key="1">
    <source>
        <dbReference type="EMBL" id="SJM35370.1"/>
    </source>
</evidence>
<gene>
    <name evidence="1" type="ORF">BQ8482_760005</name>
</gene>
<evidence type="ECO:0000313" key="2">
    <source>
        <dbReference type="Proteomes" id="UP000245698"/>
    </source>
</evidence>
<proteinExistence type="predicted"/>